<feature type="signal peptide" evidence="2">
    <location>
        <begin position="1"/>
        <end position="26"/>
    </location>
</feature>
<accession>A0A9P5N6S1</accession>
<dbReference type="Proteomes" id="UP000724874">
    <property type="component" value="Unassembled WGS sequence"/>
</dbReference>
<protein>
    <submittedName>
        <fullName evidence="3">Uncharacterized protein</fullName>
    </submittedName>
</protein>
<evidence type="ECO:0000313" key="3">
    <source>
        <dbReference type="EMBL" id="KAF8868844.1"/>
    </source>
</evidence>
<comment type="caution">
    <text evidence="3">The sequence shown here is derived from an EMBL/GenBank/DDBJ whole genome shotgun (WGS) entry which is preliminary data.</text>
</comment>
<sequence>MLIAGAMKIIFSLAVLLAMSVIGVFAAPVQSIEDGFNPITAGSSGGVTSSGTNGGTLNTGGGFSNSGTFEGIGNRG</sequence>
<feature type="region of interest" description="Disordered" evidence="1">
    <location>
        <begin position="44"/>
        <end position="76"/>
    </location>
</feature>
<evidence type="ECO:0000313" key="4">
    <source>
        <dbReference type="Proteomes" id="UP000724874"/>
    </source>
</evidence>
<dbReference type="EMBL" id="JADNYJ010000536">
    <property type="protein sequence ID" value="KAF8868844.1"/>
    <property type="molecule type" value="Genomic_DNA"/>
</dbReference>
<gene>
    <name evidence="3" type="ORF">CPB84DRAFT_1806191</name>
</gene>
<organism evidence="3 4">
    <name type="scientific">Gymnopilus junonius</name>
    <name type="common">Spectacular rustgill mushroom</name>
    <name type="synonym">Gymnopilus spectabilis subsp. junonius</name>
    <dbReference type="NCBI Taxonomy" id="109634"/>
    <lineage>
        <taxon>Eukaryota</taxon>
        <taxon>Fungi</taxon>
        <taxon>Dikarya</taxon>
        <taxon>Basidiomycota</taxon>
        <taxon>Agaricomycotina</taxon>
        <taxon>Agaricomycetes</taxon>
        <taxon>Agaricomycetidae</taxon>
        <taxon>Agaricales</taxon>
        <taxon>Agaricineae</taxon>
        <taxon>Hymenogastraceae</taxon>
        <taxon>Gymnopilus</taxon>
    </lineage>
</organism>
<feature type="chain" id="PRO_5040337858" evidence="2">
    <location>
        <begin position="27"/>
        <end position="76"/>
    </location>
</feature>
<evidence type="ECO:0000256" key="2">
    <source>
        <dbReference type="SAM" id="SignalP"/>
    </source>
</evidence>
<evidence type="ECO:0000256" key="1">
    <source>
        <dbReference type="SAM" id="MobiDB-lite"/>
    </source>
</evidence>
<keyword evidence="4" id="KW-1185">Reference proteome</keyword>
<name>A0A9P5N6S1_GYMJU</name>
<feature type="compositionally biased region" description="Gly residues" evidence="1">
    <location>
        <begin position="52"/>
        <end position="64"/>
    </location>
</feature>
<reference evidence="3" key="1">
    <citation type="submission" date="2020-11" db="EMBL/GenBank/DDBJ databases">
        <authorList>
            <consortium name="DOE Joint Genome Institute"/>
            <person name="Ahrendt S."/>
            <person name="Riley R."/>
            <person name="Andreopoulos W."/>
            <person name="LaButti K."/>
            <person name="Pangilinan J."/>
            <person name="Ruiz-duenas F.J."/>
            <person name="Barrasa J.M."/>
            <person name="Sanchez-Garcia M."/>
            <person name="Camarero S."/>
            <person name="Miyauchi S."/>
            <person name="Serrano A."/>
            <person name="Linde D."/>
            <person name="Babiker R."/>
            <person name="Drula E."/>
            <person name="Ayuso-Fernandez I."/>
            <person name="Pacheco R."/>
            <person name="Padilla G."/>
            <person name="Ferreira P."/>
            <person name="Barriuso J."/>
            <person name="Kellner H."/>
            <person name="Castanera R."/>
            <person name="Alfaro M."/>
            <person name="Ramirez L."/>
            <person name="Pisabarro A.G."/>
            <person name="Kuo A."/>
            <person name="Tritt A."/>
            <person name="Lipzen A."/>
            <person name="He G."/>
            <person name="Yan M."/>
            <person name="Ng V."/>
            <person name="Cullen D."/>
            <person name="Martin F."/>
            <person name="Rosso M.-N."/>
            <person name="Henrissat B."/>
            <person name="Hibbett D."/>
            <person name="Martinez A.T."/>
            <person name="Grigoriev I.V."/>
        </authorList>
    </citation>
    <scope>NUCLEOTIDE SEQUENCE</scope>
    <source>
        <strain evidence="3">AH 44721</strain>
    </source>
</reference>
<proteinExistence type="predicted"/>
<dbReference type="AlphaFoldDB" id="A0A9P5N6S1"/>
<keyword evidence="2" id="KW-0732">Signal</keyword>